<proteinExistence type="predicted"/>
<organism evidence="1 2">
    <name type="scientific">Pseudomonas fungipugnans</name>
    <dbReference type="NCBI Taxonomy" id="3024217"/>
    <lineage>
        <taxon>Bacteria</taxon>
        <taxon>Pseudomonadati</taxon>
        <taxon>Pseudomonadota</taxon>
        <taxon>Gammaproteobacteria</taxon>
        <taxon>Pseudomonadales</taxon>
        <taxon>Pseudomonadaceae</taxon>
        <taxon>Pseudomonas</taxon>
    </lineage>
</organism>
<dbReference type="RefSeq" id="WP_259494127.1">
    <property type="nucleotide sequence ID" value="NZ_JARBWL010000001.1"/>
</dbReference>
<reference evidence="1 2" key="1">
    <citation type="submission" date="2023-02" db="EMBL/GenBank/DDBJ databases">
        <title>Pseudomonas chrutzelriedensis sp. nov., a potently antifungal strain isolated from moss.</title>
        <authorList>
            <person name="Schnyder A."/>
            <person name="Kalawong R."/>
            <person name="Eberl L."/>
            <person name="Agnoli K."/>
        </authorList>
    </citation>
    <scope>NUCLEOTIDE SEQUENCE [LARGE SCALE GENOMIC DNA]</scope>
    <source>
        <strain evidence="1 2">681</strain>
    </source>
</reference>
<accession>A0ABT6QGY8</accession>
<evidence type="ECO:0008006" key="3">
    <source>
        <dbReference type="Google" id="ProtNLM"/>
    </source>
</evidence>
<gene>
    <name evidence="1" type="ORF">POF45_01730</name>
</gene>
<evidence type="ECO:0000313" key="2">
    <source>
        <dbReference type="Proteomes" id="UP001159100"/>
    </source>
</evidence>
<comment type="caution">
    <text evidence="1">The sequence shown here is derived from an EMBL/GenBank/DDBJ whole genome shotgun (WGS) entry which is preliminary data.</text>
</comment>
<keyword evidence="2" id="KW-1185">Reference proteome</keyword>
<dbReference type="Proteomes" id="UP001159100">
    <property type="component" value="Unassembled WGS sequence"/>
</dbReference>
<protein>
    <recommendedName>
        <fullName evidence="3">VOC family protein</fullName>
    </recommendedName>
</protein>
<evidence type="ECO:0000313" key="1">
    <source>
        <dbReference type="EMBL" id="MDI2590152.1"/>
    </source>
</evidence>
<dbReference type="EMBL" id="JARBWL010000001">
    <property type="protein sequence ID" value="MDI2590152.1"/>
    <property type="molecule type" value="Genomic_DNA"/>
</dbReference>
<sequence length="277" mass="30391">MISHLDHIVYPLPASLFDDVIAQFARAGFREHTRQVRHSDGRVSAFFRLSGGYLEFCSLGGGEREEQDGRSSSIWLCSTDLMADVERLSPARREALAVTRKAPLGEDAPAWLIANLPARCTDDVRVSVIQYLRGIGADVALLVPENGLFAIVGVSLLCAQPEQDQRHCFDGLGEVTQHIETEEGRLSIGHQWLAFLQRDAQRYSGPVDLAQVPCLVHLATVDVYRTTSMLEAADFALAQVPGLGLIAQSRVAPSIGLVLDTGLSPDWHQAQLLARRR</sequence>
<name>A0ABT6QGY8_9PSED</name>